<dbReference type="Gene3D" id="2.40.30.170">
    <property type="match status" value="1"/>
</dbReference>
<dbReference type="NCBIfam" id="TIGR01730">
    <property type="entry name" value="RND_mfp"/>
    <property type="match status" value="1"/>
</dbReference>
<proteinExistence type="inferred from homology"/>
<comment type="subcellular location">
    <subcellularLocation>
        <location evidence="1">Cell inner membrane</location>
        <topology evidence="1">Lipid-anchor</topology>
    </subcellularLocation>
</comment>
<accession>A0ABU9MU99</accession>
<dbReference type="EMBL" id="JBCGCU010000002">
    <property type="protein sequence ID" value="MEM0514421.1"/>
    <property type="molecule type" value="Genomic_DNA"/>
</dbReference>
<name>A0ABU9MU99_9GAMM</name>
<evidence type="ECO:0000256" key="1">
    <source>
        <dbReference type="ARBA" id="ARBA00004519"/>
    </source>
</evidence>
<dbReference type="InterPro" id="IPR058626">
    <property type="entry name" value="MdtA-like_b-barrel"/>
</dbReference>
<dbReference type="Pfam" id="PF25876">
    <property type="entry name" value="HH_MFP_RND"/>
    <property type="match status" value="1"/>
</dbReference>
<dbReference type="PANTHER" id="PTHR30158:SF3">
    <property type="entry name" value="MULTIDRUG EFFLUX PUMP SUBUNIT ACRA-RELATED"/>
    <property type="match status" value="1"/>
</dbReference>
<feature type="coiled-coil region" evidence="3">
    <location>
        <begin position="103"/>
        <end position="130"/>
    </location>
</feature>
<dbReference type="InterPro" id="IPR058624">
    <property type="entry name" value="MdtA-like_HH"/>
</dbReference>
<evidence type="ECO:0000313" key="8">
    <source>
        <dbReference type="EMBL" id="MEM0514421.1"/>
    </source>
</evidence>
<dbReference type="Pfam" id="PF25967">
    <property type="entry name" value="RND-MFP_C"/>
    <property type="match status" value="1"/>
</dbReference>
<dbReference type="Proteomes" id="UP001447008">
    <property type="component" value="Unassembled WGS sequence"/>
</dbReference>
<dbReference type="InterPro" id="IPR006143">
    <property type="entry name" value="RND_pump_MFP"/>
</dbReference>
<reference evidence="8 9" key="1">
    <citation type="submission" date="2024-03" db="EMBL/GenBank/DDBJ databases">
        <title>Pseudoalteromonas qingdaonensis sp. nov., isolated from the intestines of marine benthic organisms.</title>
        <authorList>
            <person name="Lin X."/>
            <person name="Fang S."/>
            <person name="Hu X."/>
        </authorList>
    </citation>
    <scope>NUCLEOTIDE SEQUENCE [LARGE SCALE GENOMIC DNA]</scope>
    <source>
        <strain evidence="8 9">YIC-827</strain>
    </source>
</reference>
<dbReference type="Gene3D" id="2.40.50.100">
    <property type="match status" value="1"/>
</dbReference>
<feature type="domain" description="Multidrug resistance protein MdtA-like alpha-helical hairpin" evidence="4">
    <location>
        <begin position="103"/>
        <end position="172"/>
    </location>
</feature>
<dbReference type="InterPro" id="IPR058625">
    <property type="entry name" value="MdtA-like_BSH"/>
</dbReference>
<evidence type="ECO:0000259" key="5">
    <source>
        <dbReference type="Pfam" id="PF25917"/>
    </source>
</evidence>
<evidence type="ECO:0000256" key="2">
    <source>
        <dbReference type="ARBA" id="ARBA00009477"/>
    </source>
</evidence>
<dbReference type="InterPro" id="IPR058627">
    <property type="entry name" value="MdtA-like_C"/>
</dbReference>
<comment type="similarity">
    <text evidence="2">Belongs to the membrane fusion protein (MFP) (TC 8.A.1) family.</text>
</comment>
<dbReference type="PANTHER" id="PTHR30158">
    <property type="entry name" value="ACRA/E-RELATED COMPONENT OF DRUG EFFLUX TRANSPORTER"/>
    <property type="match status" value="1"/>
</dbReference>
<organism evidence="8 9">
    <name type="scientific">Pseudoalteromonas qingdaonensis</name>
    <dbReference type="NCBI Taxonomy" id="3131913"/>
    <lineage>
        <taxon>Bacteria</taxon>
        <taxon>Pseudomonadati</taxon>
        <taxon>Pseudomonadota</taxon>
        <taxon>Gammaproteobacteria</taxon>
        <taxon>Alteromonadales</taxon>
        <taxon>Pseudoalteromonadaceae</taxon>
        <taxon>Pseudoalteromonas</taxon>
    </lineage>
</organism>
<feature type="domain" description="Multidrug resistance protein MdtA-like C-terminal permuted SH3" evidence="7">
    <location>
        <begin position="301"/>
        <end position="363"/>
    </location>
</feature>
<dbReference type="Gene3D" id="1.10.287.470">
    <property type="entry name" value="Helix hairpin bin"/>
    <property type="match status" value="1"/>
</dbReference>
<comment type="caution">
    <text evidence="8">The sequence shown here is derived from an EMBL/GenBank/DDBJ whole genome shotgun (WGS) entry which is preliminary data.</text>
</comment>
<dbReference type="RefSeq" id="WP_342676160.1">
    <property type="nucleotide sequence ID" value="NZ_JBCGCU010000002.1"/>
</dbReference>
<dbReference type="Pfam" id="PF25917">
    <property type="entry name" value="BSH_RND"/>
    <property type="match status" value="1"/>
</dbReference>
<feature type="domain" description="Multidrug resistance protein MdtA-like beta-barrel" evidence="6">
    <location>
        <begin position="209"/>
        <end position="297"/>
    </location>
</feature>
<protein>
    <submittedName>
        <fullName evidence="8">Efflux RND transporter periplasmic adaptor subunit</fullName>
    </submittedName>
</protein>
<dbReference type="PROSITE" id="PS51257">
    <property type="entry name" value="PROKAR_LIPOPROTEIN"/>
    <property type="match status" value="1"/>
</dbReference>
<keyword evidence="9" id="KW-1185">Reference proteome</keyword>
<dbReference type="Pfam" id="PF25944">
    <property type="entry name" value="Beta-barrel_RND"/>
    <property type="match status" value="1"/>
</dbReference>
<dbReference type="SUPFAM" id="SSF111369">
    <property type="entry name" value="HlyD-like secretion proteins"/>
    <property type="match status" value="1"/>
</dbReference>
<keyword evidence="3" id="KW-0175">Coiled coil</keyword>
<feature type="domain" description="Multidrug resistance protein MdtA-like barrel-sandwich hybrid" evidence="5">
    <location>
        <begin position="62"/>
        <end position="204"/>
    </location>
</feature>
<evidence type="ECO:0000259" key="6">
    <source>
        <dbReference type="Pfam" id="PF25944"/>
    </source>
</evidence>
<sequence length="379" mass="40288">MKAKTLVALTIVATLGLSGCEQSGEQAQTQSAPSAVEVEAYQLQPQTVMQHTELVGRTVDFRQAEIRPQVSGILQSRLFDEGQMVEKGDLLYRIDPAPFEAALASAKASLAKAEAAVKNTTARAKRIKSLLGTNSVSQQDFDDADAQRLGAQADLAAAKAAVLSAQINLDYTGIRAPISGQIGRSLVTEGALLTANQGNELATIRQLDPIYVDMTKAASKLASLRQAITTNASNTGVAPAVQLKLDEQLWYGHSGELQFSEVSVDPSTSMVTMRAVFPNPDGELLPGMFVRAQVELGNIDNGLLVPQKSVVRTPKGEATVMVVNSENTIEVRVVELAQQVDQSWLVSKGLKAGDTVVTSGLQKIRPGALVKVTNKPSEA</sequence>
<evidence type="ECO:0000256" key="3">
    <source>
        <dbReference type="SAM" id="Coils"/>
    </source>
</evidence>
<gene>
    <name evidence="8" type="ORF">WCN91_03035</name>
</gene>
<evidence type="ECO:0000259" key="4">
    <source>
        <dbReference type="Pfam" id="PF25876"/>
    </source>
</evidence>
<evidence type="ECO:0000259" key="7">
    <source>
        <dbReference type="Pfam" id="PF25967"/>
    </source>
</evidence>
<dbReference type="Gene3D" id="2.40.420.20">
    <property type="match status" value="1"/>
</dbReference>
<evidence type="ECO:0000313" key="9">
    <source>
        <dbReference type="Proteomes" id="UP001447008"/>
    </source>
</evidence>